<feature type="compositionally biased region" description="Polar residues" evidence="5">
    <location>
        <begin position="17"/>
        <end position="27"/>
    </location>
</feature>
<evidence type="ECO:0000256" key="5">
    <source>
        <dbReference type="SAM" id="MobiDB-lite"/>
    </source>
</evidence>
<dbReference type="Proteomes" id="UP001345013">
    <property type="component" value="Unassembled WGS sequence"/>
</dbReference>
<keyword evidence="8" id="KW-1185">Reference proteome</keyword>
<evidence type="ECO:0000256" key="1">
    <source>
        <dbReference type="ARBA" id="ARBA00001917"/>
    </source>
</evidence>
<feature type="domain" description="Flavin reductase like" evidence="6">
    <location>
        <begin position="131"/>
        <end position="291"/>
    </location>
</feature>
<comment type="similarity">
    <text evidence="4">Belongs to the flavoredoxin family.</text>
</comment>
<dbReference type="EMBL" id="JAVRRG010000004">
    <property type="protein sequence ID" value="KAK5101464.1"/>
    <property type="molecule type" value="Genomic_DNA"/>
</dbReference>
<comment type="caution">
    <text evidence="7">The sequence shown here is derived from an EMBL/GenBank/DDBJ whole genome shotgun (WGS) entry which is preliminary data.</text>
</comment>
<dbReference type="Gene3D" id="2.30.110.10">
    <property type="entry name" value="Electron Transport, Fmn-binding Protein, Chain A"/>
    <property type="match status" value="1"/>
</dbReference>
<evidence type="ECO:0000313" key="8">
    <source>
        <dbReference type="Proteomes" id="UP001345013"/>
    </source>
</evidence>
<protein>
    <recommendedName>
        <fullName evidence="6">Flavin reductase like domain-containing protein</fullName>
    </recommendedName>
</protein>
<evidence type="ECO:0000256" key="3">
    <source>
        <dbReference type="ARBA" id="ARBA00022643"/>
    </source>
</evidence>
<dbReference type="InterPro" id="IPR002563">
    <property type="entry name" value="Flavin_Rdtase-like_dom"/>
</dbReference>
<evidence type="ECO:0000259" key="6">
    <source>
        <dbReference type="SMART" id="SM00903"/>
    </source>
</evidence>
<dbReference type="PANTHER" id="PTHR33798">
    <property type="entry name" value="FLAVOPROTEIN OXYGENASE"/>
    <property type="match status" value="1"/>
</dbReference>
<accession>A0ABR0KNE4</accession>
<feature type="region of interest" description="Disordered" evidence="5">
    <location>
        <begin position="11"/>
        <end position="51"/>
    </location>
</feature>
<reference evidence="7 8" key="1">
    <citation type="submission" date="2023-08" db="EMBL/GenBank/DDBJ databases">
        <title>Black Yeasts Isolated from many extreme environments.</title>
        <authorList>
            <person name="Coleine C."/>
            <person name="Stajich J.E."/>
            <person name="Selbmann L."/>
        </authorList>
    </citation>
    <scope>NUCLEOTIDE SEQUENCE [LARGE SCALE GENOMIC DNA]</scope>
    <source>
        <strain evidence="7 8">CCFEE 5885</strain>
    </source>
</reference>
<gene>
    <name evidence="7" type="ORF">LTR24_000520</name>
</gene>
<name>A0ABR0KNE4_9EURO</name>
<sequence length="337" mass="37039">MRSRQLLRTLQQLPKPASSNSTNQCLARSTKKHSTLATAETTQPPVPETSKVPAAAFNPFELGSKRADFKKTEATRPKFQALDPVTVSQVPDPSWRYGKGVNSTAGQSYNHILIDPYSPDRSMIDNYKLLISGIPRPISFVSTVSKDGAPNLSPFSYFQVVDHDPPIFVIGFSARATRPKDTRQNLLETGECVINVVSEHMVEAVNATSLDVPLGTSEWNLSGLQSAPSETVKPERVLDAIFSIEGKLLEMKELDYGGSHRAEGKPSGALAVIQAKRFWIREDALVGGNIDLEVMRPLVQLGGISYGRVRETFELPRPKLREELEDASNGLKGILEK</sequence>
<organism evidence="7 8">
    <name type="scientific">Lithohypha guttulata</name>
    <dbReference type="NCBI Taxonomy" id="1690604"/>
    <lineage>
        <taxon>Eukaryota</taxon>
        <taxon>Fungi</taxon>
        <taxon>Dikarya</taxon>
        <taxon>Ascomycota</taxon>
        <taxon>Pezizomycotina</taxon>
        <taxon>Eurotiomycetes</taxon>
        <taxon>Chaetothyriomycetidae</taxon>
        <taxon>Chaetothyriales</taxon>
        <taxon>Trichomeriaceae</taxon>
        <taxon>Lithohypha</taxon>
    </lineage>
</organism>
<comment type="cofactor">
    <cofactor evidence="1">
        <name>FMN</name>
        <dbReference type="ChEBI" id="CHEBI:58210"/>
    </cofactor>
</comment>
<dbReference type="PANTHER" id="PTHR33798:SF5">
    <property type="entry name" value="FLAVIN REDUCTASE LIKE DOMAIN-CONTAINING PROTEIN"/>
    <property type="match status" value="1"/>
</dbReference>
<proteinExistence type="inferred from homology"/>
<evidence type="ECO:0000313" key="7">
    <source>
        <dbReference type="EMBL" id="KAK5101464.1"/>
    </source>
</evidence>
<evidence type="ECO:0000256" key="2">
    <source>
        <dbReference type="ARBA" id="ARBA00022630"/>
    </source>
</evidence>
<dbReference type="Pfam" id="PF01613">
    <property type="entry name" value="Flavin_Reduct"/>
    <property type="match status" value="1"/>
</dbReference>
<dbReference type="InterPro" id="IPR012349">
    <property type="entry name" value="Split_barrel_FMN-bd"/>
</dbReference>
<dbReference type="SUPFAM" id="SSF50475">
    <property type="entry name" value="FMN-binding split barrel"/>
    <property type="match status" value="1"/>
</dbReference>
<keyword evidence="2" id="KW-0285">Flavoprotein</keyword>
<keyword evidence="3" id="KW-0288">FMN</keyword>
<dbReference type="SMART" id="SM00903">
    <property type="entry name" value="Flavin_Reduct"/>
    <property type="match status" value="1"/>
</dbReference>
<evidence type="ECO:0000256" key="4">
    <source>
        <dbReference type="ARBA" id="ARBA00038054"/>
    </source>
</evidence>